<keyword evidence="4" id="KW-1185">Reference proteome</keyword>
<comment type="caution">
    <text evidence="3">The sequence shown here is derived from an EMBL/GenBank/DDBJ whole genome shotgun (WGS) entry which is preliminary data.</text>
</comment>
<organism evidence="3 5">
    <name type="scientific">Actinomyces naeslundii</name>
    <dbReference type="NCBI Taxonomy" id="1655"/>
    <lineage>
        <taxon>Bacteria</taxon>
        <taxon>Bacillati</taxon>
        <taxon>Actinomycetota</taxon>
        <taxon>Actinomycetes</taxon>
        <taxon>Actinomycetales</taxon>
        <taxon>Actinomycetaceae</taxon>
        <taxon>Actinomyces</taxon>
    </lineage>
</organism>
<evidence type="ECO:0000313" key="3">
    <source>
        <dbReference type="EMBL" id="OMG34304.1"/>
    </source>
</evidence>
<proteinExistence type="predicted"/>
<dbReference type="Proteomes" id="UP000186781">
    <property type="component" value="Unassembled WGS sequence"/>
</dbReference>
<evidence type="ECO:0000313" key="2">
    <source>
        <dbReference type="EMBL" id="OLO83981.1"/>
    </source>
</evidence>
<evidence type="ECO:0000259" key="1">
    <source>
        <dbReference type="Pfam" id="PF13471"/>
    </source>
</evidence>
<dbReference type="Proteomes" id="UP000187035">
    <property type="component" value="Unassembled WGS sequence"/>
</dbReference>
<evidence type="ECO:0000313" key="4">
    <source>
        <dbReference type="Proteomes" id="UP000186781"/>
    </source>
</evidence>
<reference evidence="4 5" key="1">
    <citation type="submission" date="2016-12" db="EMBL/GenBank/DDBJ databases">
        <title>Genomic comparison of strains in the 'Actinomyces naeslundii' group.</title>
        <authorList>
            <person name="Mughal S.R."/>
            <person name="Do T."/>
            <person name="Gilbert S.C."/>
            <person name="Witherden E.A."/>
            <person name="Didelot X."/>
            <person name="Beighton D."/>
        </authorList>
    </citation>
    <scope>NUCLEOTIDE SEQUENCE [LARGE SCALE GENOMIC DNA]</scope>
    <source>
        <strain evidence="3 5">NCTC 10301</strain>
        <strain evidence="2 4">WE6B-3</strain>
    </source>
</reference>
<accession>A0A854D3Q6</accession>
<dbReference type="AlphaFoldDB" id="A0A854D3Q6"/>
<dbReference type="InterPro" id="IPR053521">
    <property type="entry name" value="McjB-like"/>
</dbReference>
<sequence>MPYQVSSPNFTQRVTVSAITAGARLLSKAPPRALRRVLETVRTGAKPASYHETRAARDVILTVSAYARGGSACLPRAIATALLCRVRGVWPEWCVGVLSAPPFTAHAWVEAEQCVVDEPMTSADFTKLMSVSSAPSVALTAA</sequence>
<dbReference type="Pfam" id="PF13471">
    <property type="entry name" value="Transglut_core3"/>
    <property type="match status" value="1"/>
</dbReference>
<dbReference type="InterPro" id="IPR032708">
    <property type="entry name" value="McjB_C"/>
</dbReference>
<protein>
    <recommendedName>
        <fullName evidence="1">Microcin J25-processing protein McjB C-terminal domain-containing protein</fullName>
    </recommendedName>
</protein>
<dbReference type="NCBIfam" id="NF033537">
    <property type="entry name" value="lasso_biosyn_B2"/>
    <property type="match status" value="1"/>
</dbReference>
<dbReference type="EMBL" id="MSRR01000021">
    <property type="protein sequence ID" value="OMG34304.1"/>
    <property type="molecule type" value="Genomic_DNA"/>
</dbReference>
<evidence type="ECO:0000313" key="5">
    <source>
        <dbReference type="Proteomes" id="UP000187035"/>
    </source>
</evidence>
<name>A0A854D3Q6_ACTNA</name>
<dbReference type="EMBL" id="MSKX01000016">
    <property type="protein sequence ID" value="OLO83981.1"/>
    <property type="molecule type" value="Genomic_DNA"/>
</dbReference>
<gene>
    <name evidence="2" type="ORF">BKH13_04845</name>
    <name evidence="3" type="ORF">BKH33_10040</name>
</gene>
<feature type="domain" description="Microcin J25-processing protein McjB C-terminal" evidence="1">
    <location>
        <begin position="24"/>
        <end position="130"/>
    </location>
</feature>